<evidence type="ECO:0000313" key="2">
    <source>
        <dbReference type="EMBL" id="MBJ6126821.1"/>
    </source>
</evidence>
<sequence length="159" mass="17222">MDRSALPAWIPRSVIQALPDRLILPDWVPTSWAEAKARFGLASAGTLPPVSTAELKDHVFELVPDEVKQGEATVDVRLVNKRSGTSVPDAVVFARRIDMAPDGMPTMTAPIEPMPSPEPGIYRFKTNLAMEGGWQLSLAAKVQGEVGTVQNRLVLKAVP</sequence>
<dbReference type="Pfam" id="PF13115">
    <property type="entry name" value="YtkA"/>
    <property type="match status" value="1"/>
</dbReference>
<comment type="caution">
    <text evidence="2">The sequence shown here is derived from an EMBL/GenBank/DDBJ whole genome shotgun (WGS) entry which is preliminary data.</text>
</comment>
<accession>A0ABS0Y3D8</accession>
<keyword evidence="3" id="KW-1185">Reference proteome</keyword>
<evidence type="ECO:0000259" key="1">
    <source>
        <dbReference type="Pfam" id="PF13115"/>
    </source>
</evidence>
<reference evidence="3" key="1">
    <citation type="submission" date="2020-12" db="EMBL/GenBank/DDBJ databases">
        <title>Hymenobacter sp.</title>
        <authorList>
            <person name="Kim M.K."/>
        </authorList>
    </citation>
    <scope>NUCLEOTIDE SEQUENCE [LARGE SCALE GENOMIC DNA]</scope>
    <source>
        <strain evidence="3">BT325</strain>
    </source>
</reference>
<protein>
    <submittedName>
        <fullName evidence="2">FixH family protein</fullName>
    </submittedName>
</protein>
<feature type="domain" description="YtkA-like" evidence="1">
    <location>
        <begin position="54"/>
        <end position="138"/>
    </location>
</feature>
<organism evidence="2 3">
    <name type="scientific">Microvirga splendida</name>
    <dbReference type="NCBI Taxonomy" id="2795727"/>
    <lineage>
        <taxon>Bacteria</taxon>
        <taxon>Pseudomonadati</taxon>
        <taxon>Pseudomonadota</taxon>
        <taxon>Alphaproteobacteria</taxon>
        <taxon>Hyphomicrobiales</taxon>
        <taxon>Methylobacteriaceae</taxon>
        <taxon>Microvirga</taxon>
    </lineage>
</organism>
<dbReference type="Proteomes" id="UP000620670">
    <property type="component" value="Unassembled WGS sequence"/>
</dbReference>
<evidence type="ECO:0000313" key="3">
    <source>
        <dbReference type="Proteomes" id="UP000620670"/>
    </source>
</evidence>
<dbReference type="InterPro" id="IPR032693">
    <property type="entry name" value="YtkA-like_dom"/>
</dbReference>
<dbReference type="EMBL" id="JAELXT010000017">
    <property type="protein sequence ID" value="MBJ6126821.1"/>
    <property type="molecule type" value="Genomic_DNA"/>
</dbReference>
<gene>
    <name evidence="2" type="ORF">JAO75_15540</name>
</gene>
<proteinExistence type="predicted"/>
<name>A0ABS0Y3D8_9HYPH</name>